<name>A0ABU5Z7M7_9FLAO</name>
<feature type="transmembrane region" description="Helical" evidence="1">
    <location>
        <begin position="70"/>
        <end position="93"/>
    </location>
</feature>
<feature type="transmembrane region" description="Helical" evidence="1">
    <location>
        <begin position="231"/>
        <end position="251"/>
    </location>
</feature>
<feature type="transmembrane region" description="Helical" evidence="1">
    <location>
        <begin position="40"/>
        <end position="58"/>
    </location>
</feature>
<evidence type="ECO:0000256" key="1">
    <source>
        <dbReference type="SAM" id="Phobius"/>
    </source>
</evidence>
<dbReference type="EMBL" id="JAYKBW010000007">
    <property type="protein sequence ID" value="MEB3074973.1"/>
    <property type="molecule type" value="Genomic_DNA"/>
</dbReference>
<dbReference type="PANTHER" id="PTHR18640">
    <property type="entry name" value="SOLUTE CARRIER FAMILY 10 MEMBER 7"/>
    <property type="match status" value="1"/>
</dbReference>
<feature type="transmembrane region" description="Helical" evidence="1">
    <location>
        <begin position="99"/>
        <end position="125"/>
    </location>
</feature>
<evidence type="ECO:0000313" key="3">
    <source>
        <dbReference type="Proteomes" id="UP001311730"/>
    </source>
</evidence>
<dbReference type="PIRSF" id="PIRSF026166">
    <property type="entry name" value="UCP026166"/>
    <property type="match status" value="1"/>
</dbReference>
<sequence length="338" mass="38285">MKKIFNKQNNFLFALVGMIILAKIIPYRDEYNGVFNLNRFIDWGICIIFLLYGLKLNIKEVFRDIKNWKLHLLVQVGTFVLFPLLVALFYPLAKGTDYQLVWLTIFFLASLPSTVSSSVVMVSIAKGNITSAIFNASISGLIGIVATPLLMGFFLENTSAEVNQGEIIQQLLLKVLLPIVLGLLLNPLLKKWVDKYSKWIGQFDRFIILLIVYESFSDAFVKQIFLSVSPMVFVIIAGASVALFFIVYEVLKRISHALGFNREDTITTTFCGSKKSLVHGSLFVMVLGIPETQKVLYLLPIMLYHSFQLFYVSWLANRIGQGADKSEKRRVNSEKCPL</sequence>
<dbReference type="PANTHER" id="PTHR18640:SF5">
    <property type="entry name" value="SODIUM_BILE ACID COTRANSPORTER 7"/>
    <property type="match status" value="1"/>
</dbReference>
<evidence type="ECO:0000313" key="2">
    <source>
        <dbReference type="EMBL" id="MEB3074973.1"/>
    </source>
</evidence>
<dbReference type="InterPro" id="IPR038770">
    <property type="entry name" value="Na+/solute_symporter_sf"/>
</dbReference>
<dbReference type="Pfam" id="PF13593">
    <property type="entry name" value="SBF_like"/>
    <property type="match status" value="1"/>
</dbReference>
<keyword evidence="1" id="KW-0812">Transmembrane</keyword>
<keyword evidence="1" id="KW-0472">Membrane</keyword>
<gene>
    <name evidence="2" type="ORF">VJJ08_06635</name>
</gene>
<dbReference type="RefSeq" id="WP_323983259.1">
    <property type="nucleotide sequence ID" value="NZ_JAYKBW010000007.1"/>
</dbReference>
<feature type="transmembrane region" description="Helical" evidence="1">
    <location>
        <begin position="132"/>
        <end position="155"/>
    </location>
</feature>
<feature type="transmembrane region" description="Helical" evidence="1">
    <location>
        <begin position="12"/>
        <end position="28"/>
    </location>
</feature>
<organism evidence="2 3">
    <name type="scientific">Capnocytophaga gingivalis</name>
    <dbReference type="NCBI Taxonomy" id="1017"/>
    <lineage>
        <taxon>Bacteria</taxon>
        <taxon>Pseudomonadati</taxon>
        <taxon>Bacteroidota</taxon>
        <taxon>Flavobacteriia</taxon>
        <taxon>Flavobacteriales</taxon>
        <taxon>Flavobacteriaceae</taxon>
        <taxon>Capnocytophaga</taxon>
    </lineage>
</organism>
<reference evidence="2 3" key="1">
    <citation type="submission" date="2023-12" db="EMBL/GenBank/DDBJ databases">
        <title>Genomic sequences of Capnocytophaga and Parvimonas strains.</title>
        <authorList>
            <person name="Watt R.M."/>
            <person name="Wang M."/>
            <person name="Yang T."/>
            <person name="Tong W.M."/>
        </authorList>
    </citation>
    <scope>NUCLEOTIDE SEQUENCE [LARGE SCALE GENOMIC DNA]</scope>
    <source>
        <strain evidence="2 3">CCUG 13096</strain>
    </source>
</reference>
<dbReference type="Gene3D" id="1.20.1530.20">
    <property type="match status" value="1"/>
</dbReference>
<dbReference type="Proteomes" id="UP001311730">
    <property type="component" value="Unassembled WGS sequence"/>
</dbReference>
<keyword evidence="3" id="KW-1185">Reference proteome</keyword>
<feature type="transmembrane region" description="Helical" evidence="1">
    <location>
        <begin position="167"/>
        <end position="185"/>
    </location>
</feature>
<proteinExistence type="predicted"/>
<feature type="transmembrane region" description="Helical" evidence="1">
    <location>
        <begin position="295"/>
        <end position="316"/>
    </location>
</feature>
<accession>A0ABU5Z7M7</accession>
<protein>
    <submittedName>
        <fullName evidence="2">Bile acid:sodium symporter family protein</fullName>
    </submittedName>
</protein>
<dbReference type="InterPro" id="IPR016833">
    <property type="entry name" value="Put_Na-Bile_cotransptr"/>
</dbReference>
<keyword evidence="1" id="KW-1133">Transmembrane helix</keyword>
<comment type="caution">
    <text evidence="2">The sequence shown here is derived from an EMBL/GenBank/DDBJ whole genome shotgun (WGS) entry which is preliminary data.</text>
</comment>